<dbReference type="InterPro" id="IPR006665">
    <property type="entry name" value="OmpA-like"/>
</dbReference>
<evidence type="ECO:0000256" key="9">
    <source>
        <dbReference type="ARBA" id="ARBA00023237"/>
    </source>
</evidence>
<keyword evidence="8 10" id="KW-0472">Membrane</keyword>
<evidence type="ECO:0000256" key="11">
    <source>
        <dbReference type="SAM" id="SignalP"/>
    </source>
</evidence>
<evidence type="ECO:0000256" key="4">
    <source>
        <dbReference type="ARBA" id="ARBA00022452"/>
    </source>
</evidence>
<accession>A0ABT0L5Q2</accession>
<dbReference type="InterPro" id="IPR000498">
    <property type="entry name" value="OmpA-like_TM_dom"/>
</dbReference>
<evidence type="ECO:0000256" key="7">
    <source>
        <dbReference type="ARBA" id="ARBA00023114"/>
    </source>
</evidence>
<comment type="similarity">
    <text evidence="2">Belongs to the outer membrane OOP (TC 1.B.6) superfamily. OmpA family.</text>
</comment>
<keyword evidence="4" id="KW-1134">Transmembrane beta strand</keyword>
<dbReference type="PRINTS" id="PR01021">
    <property type="entry name" value="OMPADOMAIN"/>
</dbReference>
<dbReference type="CDD" id="cd07185">
    <property type="entry name" value="OmpA_C-like"/>
    <property type="match status" value="1"/>
</dbReference>
<dbReference type="RefSeq" id="WP_248938284.1">
    <property type="nucleotide sequence ID" value="NZ_JAKIKS010000001.1"/>
</dbReference>
<dbReference type="SUPFAM" id="SSF56925">
    <property type="entry name" value="OMPA-like"/>
    <property type="match status" value="1"/>
</dbReference>
<reference evidence="13 14" key="1">
    <citation type="submission" date="2022-01" db="EMBL/GenBank/DDBJ databases">
        <title>Whole genome-based taxonomy of the Shewanellaceae.</title>
        <authorList>
            <person name="Martin-Rodriguez A.J."/>
        </authorList>
    </citation>
    <scope>NUCLEOTIDE SEQUENCE [LARGE SCALE GENOMIC DNA]</scope>
    <source>
        <strain evidence="13 14">DSM 17177</strain>
    </source>
</reference>
<keyword evidence="6" id="KW-0406">Ion transport</keyword>
<comment type="subcellular location">
    <subcellularLocation>
        <location evidence="1">Cell outer membrane</location>
        <topology evidence="1">Multi-pass membrane protein</topology>
    </subcellularLocation>
</comment>
<evidence type="ECO:0000313" key="14">
    <source>
        <dbReference type="Proteomes" id="UP001203423"/>
    </source>
</evidence>
<name>A0ABT0L5Q2_9GAMM</name>
<dbReference type="InterPro" id="IPR011250">
    <property type="entry name" value="OMP/PagP_B-barrel"/>
</dbReference>
<dbReference type="SUPFAM" id="SSF103088">
    <property type="entry name" value="OmpA-like"/>
    <property type="match status" value="1"/>
</dbReference>
<dbReference type="PANTHER" id="PTHR30329:SF21">
    <property type="entry name" value="LIPOPROTEIN YIAD-RELATED"/>
    <property type="match status" value="1"/>
</dbReference>
<dbReference type="EMBL" id="JAKIKS010000001">
    <property type="protein sequence ID" value="MCL1123004.1"/>
    <property type="molecule type" value="Genomic_DNA"/>
</dbReference>
<evidence type="ECO:0000256" key="10">
    <source>
        <dbReference type="PROSITE-ProRule" id="PRU00473"/>
    </source>
</evidence>
<keyword evidence="9" id="KW-0998">Cell outer membrane</keyword>
<comment type="caution">
    <text evidence="13">The sequence shown here is derived from an EMBL/GenBank/DDBJ whole genome shotgun (WGS) entry which is preliminary data.</text>
</comment>
<dbReference type="Proteomes" id="UP001203423">
    <property type="component" value="Unassembled WGS sequence"/>
</dbReference>
<dbReference type="Pfam" id="PF01389">
    <property type="entry name" value="OmpA_membrane"/>
    <property type="match status" value="1"/>
</dbReference>
<dbReference type="Pfam" id="PF00691">
    <property type="entry name" value="OmpA"/>
    <property type="match status" value="1"/>
</dbReference>
<evidence type="ECO:0000256" key="5">
    <source>
        <dbReference type="ARBA" id="ARBA00022692"/>
    </source>
</evidence>
<dbReference type="PANTHER" id="PTHR30329">
    <property type="entry name" value="STATOR ELEMENT OF FLAGELLAR MOTOR COMPLEX"/>
    <property type="match status" value="1"/>
</dbReference>
<keyword evidence="14" id="KW-1185">Reference proteome</keyword>
<feature type="domain" description="OmpA-like" evidence="12">
    <location>
        <begin position="229"/>
        <end position="347"/>
    </location>
</feature>
<dbReference type="InterPro" id="IPR036737">
    <property type="entry name" value="OmpA-like_sf"/>
</dbReference>
<sequence>MKNKILLATLLTSFISFAASADSELSPWYVGAGLGINDYQNQCAKSVTTSCDDNTPYGWELFTGFMFNQYIGIELGYRDLSKANWTNFNGEVNDYGSIDTKGTTLGLVGYYPFAERWNLNAEVGAMRYTSKITNQWGDVFGDSETGHHTDYTPYIGAGVGFNVTDNVMLSVLYRHYQDLNPTQNNFYDLENNYWGIKLSYRFGSKAKSLPTSTAIVTKVDTIVADKVPLIDTPYRFDIDSKFDHDSTVINEAAYQDIKKVADFMKAYPNSKVTISGHASNIGSAKYNLSLSTRRAQAVEALLILKFNIDPSRITSKGYGFTQPLIKGHSAAANEVNRRIEAEITITSPTP</sequence>
<keyword evidence="3" id="KW-0813">Transport</keyword>
<feature type="chain" id="PRO_5045051727" evidence="11">
    <location>
        <begin position="22"/>
        <end position="350"/>
    </location>
</feature>
<keyword evidence="7" id="KW-0626">Porin</keyword>
<dbReference type="InterPro" id="IPR006664">
    <property type="entry name" value="OMP_bac"/>
</dbReference>
<dbReference type="PROSITE" id="PS51123">
    <property type="entry name" value="OMPA_2"/>
    <property type="match status" value="1"/>
</dbReference>
<keyword evidence="5" id="KW-0812">Transmembrane</keyword>
<proteinExistence type="inferred from homology"/>
<dbReference type="Gene3D" id="2.40.160.20">
    <property type="match status" value="1"/>
</dbReference>
<protein>
    <submittedName>
        <fullName evidence="13">OmpA family protein</fullName>
    </submittedName>
</protein>
<dbReference type="Gene3D" id="3.30.1330.60">
    <property type="entry name" value="OmpA-like domain"/>
    <property type="match status" value="1"/>
</dbReference>
<evidence type="ECO:0000313" key="13">
    <source>
        <dbReference type="EMBL" id="MCL1123004.1"/>
    </source>
</evidence>
<gene>
    <name evidence="13" type="ORF">L2764_00530</name>
</gene>
<dbReference type="InterPro" id="IPR050330">
    <property type="entry name" value="Bact_OuterMem_StrucFunc"/>
</dbReference>
<evidence type="ECO:0000256" key="2">
    <source>
        <dbReference type="ARBA" id="ARBA00005710"/>
    </source>
</evidence>
<organism evidence="13 14">
    <name type="scientific">Shewanella surugensis</name>
    <dbReference type="NCBI Taxonomy" id="212020"/>
    <lineage>
        <taxon>Bacteria</taxon>
        <taxon>Pseudomonadati</taxon>
        <taxon>Pseudomonadota</taxon>
        <taxon>Gammaproteobacteria</taxon>
        <taxon>Alteromonadales</taxon>
        <taxon>Shewanellaceae</taxon>
        <taxon>Shewanella</taxon>
    </lineage>
</organism>
<evidence type="ECO:0000259" key="12">
    <source>
        <dbReference type="PROSITE" id="PS51123"/>
    </source>
</evidence>
<keyword evidence="11" id="KW-0732">Signal</keyword>
<evidence type="ECO:0000256" key="3">
    <source>
        <dbReference type="ARBA" id="ARBA00022448"/>
    </source>
</evidence>
<evidence type="ECO:0000256" key="1">
    <source>
        <dbReference type="ARBA" id="ARBA00004571"/>
    </source>
</evidence>
<feature type="signal peptide" evidence="11">
    <location>
        <begin position="1"/>
        <end position="21"/>
    </location>
</feature>
<evidence type="ECO:0000256" key="8">
    <source>
        <dbReference type="ARBA" id="ARBA00023136"/>
    </source>
</evidence>
<evidence type="ECO:0000256" key="6">
    <source>
        <dbReference type="ARBA" id="ARBA00023065"/>
    </source>
</evidence>